<organism evidence="1 2">
    <name type="scientific">Chitinophaga ginsengisoli</name>
    <dbReference type="NCBI Taxonomy" id="363837"/>
    <lineage>
        <taxon>Bacteria</taxon>
        <taxon>Pseudomonadati</taxon>
        <taxon>Bacteroidota</taxon>
        <taxon>Chitinophagia</taxon>
        <taxon>Chitinophagales</taxon>
        <taxon>Chitinophagaceae</taxon>
        <taxon>Chitinophaga</taxon>
    </lineage>
</organism>
<evidence type="ECO:0000313" key="2">
    <source>
        <dbReference type="Proteomes" id="UP000240978"/>
    </source>
</evidence>
<proteinExistence type="predicted"/>
<dbReference type="Proteomes" id="UP000240978">
    <property type="component" value="Unassembled WGS sequence"/>
</dbReference>
<keyword evidence="2" id="KW-1185">Reference proteome</keyword>
<sequence length="171" mass="19325">MKMRKYLQEGKSENYQDAEDKQLLKAGEVATLLSKKFNTKISAKELEPFASEWHHAGVFKSGNGLKGRRVYFFREAAINNITLEKILEKRAKTAQKAVPDNRTVQGWYPQYFRMTDPVTRKTLSKPFVGIYKGPASKAPKGFQALSDEAFAAAEQQRGRALKPGEQLKTIV</sequence>
<name>A0A2P8GI35_9BACT</name>
<accession>A0A2P8GI35</accession>
<protein>
    <submittedName>
        <fullName evidence="1">Uncharacterized protein</fullName>
    </submittedName>
</protein>
<evidence type="ECO:0000313" key="1">
    <source>
        <dbReference type="EMBL" id="PSL33590.1"/>
    </source>
</evidence>
<dbReference type="OrthoDB" id="658345at2"/>
<comment type="caution">
    <text evidence="1">The sequence shown here is derived from an EMBL/GenBank/DDBJ whole genome shotgun (WGS) entry which is preliminary data.</text>
</comment>
<reference evidence="1 2" key="1">
    <citation type="submission" date="2018-03" db="EMBL/GenBank/DDBJ databases">
        <title>Genomic Encyclopedia of Archaeal and Bacterial Type Strains, Phase II (KMG-II): from individual species to whole genera.</title>
        <authorList>
            <person name="Goeker M."/>
        </authorList>
    </citation>
    <scope>NUCLEOTIDE SEQUENCE [LARGE SCALE GENOMIC DNA]</scope>
    <source>
        <strain evidence="1 2">DSM 18107</strain>
    </source>
</reference>
<dbReference type="RefSeq" id="WP_106601884.1">
    <property type="nucleotide sequence ID" value="NZ_PYGK01000003.1"/>
</dbReference>
<gene>
    <name evidence="1" type="ORF">CLV42_103573</name>
</gene>
<dbReference type="AlphaFoldDB" id="A0A2P8GI35"/>
<dbReference type="EMBL" id="PYGK01000003">
    <property type="protein sequence ID" value="PSL33590.1"/>
    <property type="molecule type" value="Genomic_DNA"/>
</dbReference>